<gene>
    <name evidence="9" type="ORF">B0T11DRAFT_48918</name>
</gene>
<evidence type="ECO:0000256" key="8">
    <source>
        <dbReference type="RuleBase" id="RU361238"/>
    </source>
</evidence>
<dbReference type="Gene3D" id="3.40.50.1820">
    <property type="entry name" value="alpha/beta hydrolase"/>
    <property type="match status" value="1"/>
</dbReference>
<dbReference type="AlphaFoldDB" id="A0A8K0THR2"/>
<keyword evidence="3" id="KW-0479">Metal-binding</keyword>
<dbReference type="GO" id="GO:0046872">
    <property type="term" value="F:metal ion binding"/>
    <property type="evidence" value="ECO:0007669"/>
    <property type="project" value="UniProtKB-KW"/>
</dbReference>
<evidence type="ECO:0000313" key="10">
    <source>
        <dbReference type="Proteomes" id="UP000813385"/>
    </source>
</evidence>
<evidence type="ECO:0000256" key="6">
    <source>
        <dbReference type="ARBA" id="ARBA00022837"/>
    </source>
</evidence>
<dbReference type="OrthoDB" id="3039123at2759"/>
<evidence type="ECO:0000256" key="5">
    <source>
        <dbReference type="ARBA" id="ARBA00022801"/>
    </source>
</evidence>
<dbReference type="EC" id="3.1.1.-" evidence="8"/>
<dbReference type="EMBL" id="JAGPXD010000002">
    <property type="protein sequence ID" value="KAH7366906.1"/>
    <property type="molecule type" value="Genomic_DNA"/>
</dbReference>
<reference evidence="9" key="1">
    <citation type="journal article" date="2021" name="Nat. Commun.">
        <title>Genetic determinants of endophytism in the Arabidopsis root mycobiome.</title>
        <authorList>
            <person name="Mesny F."/>
            <person name="Miyauchi S."/>
            <person name="Thiergart T."/>
            <person name="Pickel B."/>
            <person name="Atanasova L."/>
            <person name="Karlsson M."/>
            <person name="Huettel B."/>
            <person name="Barry K.W."/>
            <person name="Haridas S."/>
            <person name="Chen C."/>
            <person name="Bauer D."/>
            <person name="Andreopoulos W."/>
            <person name="Pangilinan J."/>
            <person name="LaButti K."/>
            <person name="Riley R."/>
            <person name="Lipzen A."/>
            <person name="Clum A."/>
            <person name="Drula E."/>
            <person name="Henrissat B."/>
            <person name="Kohler A."/>
            <person name="Grigoriev I.V."/>
            <person name="Martin F.M."/>
            <person name="Hacquard S."/>
        </authorList>
    </citation>
    <scope>NUCLEOTIDE SEQUENCE</scope>
    <source>
        <strain evidence="9">MPI-CAGE-AT-0016</strain>
    </source>
</reference>
<proteinExistence type="inferred from homology"/>
<comment type="caution">
    <text evidence="9">The sequence shown here is derived from an EMBL/GenBank/DDBJ whole genome shotgun (WGS) entry which is preliminary data.</text>
</comment>
<dbReference type="InterPro" id="IPR029058">
    <property type="entry name" value="AB_hydrolase_fold"/>
</dbReference>
<dbReference type="SUPFAM" id="SSF53474">
    <property type="entry name" value="alpha/beta-Hydrolases"/>
    <property type="match status" value="1"/>
</dbReference>
<evidence type="ECO:0000313" key="9">
    <source>
        <dbReference type="EMBL" id="KAH7366906.1"/>
    </source>
</evidence>
<accession>A0A8K0THR2</accession>
<keyword evidence="7" id="KW-1015">Disulfide bond</keyword>
<keyword evidence="2" id="KW-0719">Serine esterase</keyword>
<evidence type="ECO:0000256" key="1">
    <source>
        <dbReference type="ARBA" id="ARBA00006249"/>
    </source>
</evidence>
<dbReference type="GO" id="GO:0030600">
    <property type="term" value="F:feruloyl esterase activity"/>
    <property type="evidence" value="ECO:0007669"/>
    <property type="project" value="UniProtKB-ARBA"/>
</dbReference>
<keyword evidence="5 8" id="KW-0378">Hydrolase</keyword>
<evidence type="ECO:0000256" key="7">
    <source>
        <dbReference type="ARBA" id="ARBA00023157"/>
    </source>
</evidence>
<sequence>MASIQCSNLFLSAPVLPGINVVSLSAVPVSNYTLGTTTPVANHGAFTVQGESFCKVIVTYSRPGAEDGGDTSVEIWLPPTDSWNERVMAVGGGGWSPGRDEPAFIHMAGAVSLGYASFTTDAGIGNPWAPADWALKGPGETNYDNVENWGTRSLVDMASVGKDVVRQFYEKPPAFSYYSGCSQGGRQGYELAQRYPDAFDGIAAAAPGIRLPEVLISLVWPQLLLNLRGQWPRGCELDSVDAIAVAVCDGKDGIVDGIVSDPSACDPFDPLDHVGEPAALCSDGGKISEIAAYIVNATWTGMADEAGRSIFPGQHVGTDLSGIQTGGGVVMTSCDESGNCTGIPAFLGTQWIEVFGQKVVAGDFSALTLEEFYTILRRSSEEFAPYIGTSTPDLSAFKARGGKLLTIHGLTDQLLPAGLLREYYDDVTALDPAVRDFYRLFQVPGLGHCVGNGNPVTAFDALRAWVENGTAPVALPVTYALEDGSTSDRIACPYPQKVQYSAECGDPAAAECFSCSCQS</sequence>
<dbReference type="InterPro" id="IPR011118">
    <property type="entry name" value="Tannase/feruloyl_esterase"/>
</dbReference>
<dbReference type="Proteomes" id="UP000813385">
    <property type="component" value="Unassembled WGS sequence"/>
</dbReference>
<evidence type="ECO:0000256" key="4">
    <source>
        <dbReference type="ARBA" id="ARBA00022729"/>
    </source>
</evidence>
<protein>
    <recommendedName>
        <fullName evidence="8">Carboxylic ester hydrolase</fullName>
        <ecNumber evidence="8">3.1.1.-</ecNumber>
    </recommendedName>
</protein>
<comment type="similarity">
    <text evidence="1 8">Belongs to the tannase family.</text>
</comment>
<evidence type="ECO:0000256" key="3">
    <source>
        <dbReference type="ARBA" id="ARBA00022723"/>
    </source>
</evidence>
<organism evidence="9 10">
    <name type="scientific">Plectosphaerella cucumerina</name>
    <dbReference type="NCBI Taxonomy" id="40658"/>
    <lineage>
        <taxon>Eukaryota</taxon>
        <taxon>Fungi</taxon>
        <taxon>Dikarya</taxon>
        <taxon>Ascomycota</taxon>
        <taxon>Pezizomycotina</taxon>
        <taxon>Sordariomycetes</taxon>
        <taxon>Hypocreomycetidae</taxon>
        <taxon>Glomerellales</taxon>
        <taxon>Plectosphaerellaceae</taxon>
        <taxon>Plectosphaerella</taxon>
    </lineage>
</organism>
<dbReference type="PANTHER" id="PTHR33938">
    <property type="entry name" value="FERULOYL ESTERASE B-RELATED"/>
    <property type="match status" value="1"/>
</dbReference>
<dbReference type="PANTHER" id="PTHR33938:SF13">
    <property type="entry name" value="CARBOXYLIC ESTER HYDROLASE"/>
    <property type="match status" value="1"/>
</dbReference>
<keyword evidence="10" id="KW-1185">Reference proteome</keyword>
<keyword evidence="6" id="KW-0106">Calcium</keyword>
<name>A0A8K0THR2_9PEZI</name>
<evidence type="ECO:0000256" key="2">
    <source>
        <dbReference type="ARBA" id="ARBA00022487"/>
    </source>
</evidence>
<dbReference type="Pfam" id="PF07519">
    <property type="entry name" value="Tannase"/>
    <property type="match status" value="1"/>
</dbReference>
<keyword evidence="4" id="KW-0732">Signal</keyword>